<dbReference type="EMBL" id="JBHRSM010000051">
    <property type="protein sequence ID" value="MFC3088253.1"/>
    <property type="molecule type" value="Genomic_DNA"/>
</dbReference>
<gene>
    <name evidence="3" type="ORF">ACFOD6_19610</name>
</gene>
<dbReference type="InterPro" id="IPR003010">
    <property type="entry name" value="C-N_Hydrolase"/>
</dbReference>
<dbReference type="PANTHER" id="PTHR43674:SF16">
    <property type="entry name" value="CARBON-NITROGEN FAMILY, PUTATIVE (AFU_ORTHOLOGUE AFUA_5G02350)-RELATED"/>
    <property type="match status" value="1"/>
</dbReference>
<evidence type="ECO:0000259" key="2">
    <source>
        <dbReference type="PROSITE" id="PS50263"/>
    </source>
</evidence>
<evidence type="ECO:0000313" key="3">
    <source>
        <dbReference type="EMBL" id="MFC3088253.1"/>
    </source>
</evidence>
<evidence type="ECO:0000256" key="1">
    <source>
        <dbReference type="ARBA" id="ARBA00022801"/>
    </source>
</evidence>
<proteinExistence type="predicted"/>
<dbReference type="InterPro" id="IPR050345">
    <property type="entry name" value="Aliph_Amidase/BUP"/>
</dbReference>
<accession>A0ABV7E0N0</accession>
<dbReference type="SUPFAM" id="SSF56317">
    <property type="entry name" value="Carbon-nitrogen hydrolase"/>
    <property type="match status" value="1"/>
</dbReference>
<dbReference type="RefSeq" id="WP_197646492.1">
    <property type="nucleotide sequence ID" value="NZ_JAEACP010000018.1"/>
</dbReference>
<evidence type="ECO:0000313" key="4">
    <source>
        <dbReference type="Proteomes" id="UP001595445"/>
    </source>
</evidence>
<dbReference type="InterPro" id="IPR036526">
    <property type="entry name" value="C-N_Hydrolase_sf"/>
</dbReference>
<dbReference type="Pfam" id="PF00795">
    <property type="entry name" value="CN_hydrolase"/>
    <property type="match status" value="1"/>
</dbReference>
<feature type="domain" description="CN hydrolase" evidence="2">
    <location>
        <begin position="9"/>
        <end position="254"/>
    </location>
</feature>
<dbReference type="PROSITE" id="PS50263">
    <property type="entry name" value="CN_HYDROLASE"/>
    <property type="match status" value="1"/>
</dbReference>
<protein>
    <submittedName>
        <fullName evidence="3">Nitrilase family protein</fullName>
    </submittedName>
</protein>
<keyword evidence="1" id="KW-0378">Hydrolase</keyword>
<sequence>MTNQNPGTVTVACLQFEPQVGKVEANLAAMERLIRAAAARGAELVVLPELADSGYNFDSPEEARALASPIPEGPPSQKLIALAAELGLYIVSGMNELHEGTVYNSAIICGPSGHLGTFRKLHLWNREKLSFRPGNLGLPVFDTPVGRFGVVICYDGWFPEVFRHLARENCDLVCVPTNWVPMPSQPAGAEIMANILHRAAAHSNGLPIACANRIGTERGQEFLGNSVIIGADGWQLAGPASADGEEILIATIPTGVVARNRAVSERNDVFGDRRTDVYG</sequence>
<keyword evidence="4" id="KW-1185">Reference proteome</keyword>
<name>A0ABV7E0N0_9RHOB</name>
<dbReference type="Gene3D" id="3.60.110.10">
    <property type="entry name" value="Carbon-nitrogen hydrolase"/>
    <property type="match status" value="1"/>
</dbReference>
<dbReference type="PANTHER" id="PTHR43674">
    <property type="entry name" value="NITRILASE C965.09-RELATED"/>
    <property type="match status" value="1"/>
</dbReference>
<reference evidence="4" key="1">
    <citation type="journal article" date="2019" name="Int. J. Syst. Evol. Microbiol.">
        <title>The Global Catalogue of Microorganisms (GCM) 10K type strain sequencing project: providing services to taxonomists for standard genome sequencing and annotation.</title>
        <authorList>
            <consortium name="The Broad Institute Genomics Platform"/>
            <consortium name="The Broad Institute Genome Sequencing Center for Infectious Disease"/>
            <person name="Wu L."/>
            <person name="Ma J."/>
        </authorList>
    </citation>
    <scope>NUCLEOTIDE SEQUENCE [LARGE SCALE GENOMIC DNA]</scope>
    <source>
        <strain evidence="4">KCTC 62102</strain>
    </source>
</reference>
<comment type="caution">
    <text evidence="3">The sequence shown here is derived from an EMBL/GenBank/DDBJ whole genome shotgun (WGS) entry which is preliminary data.</text>
</comment>
<dbReference type="CDD" id="cd07580">
    <property type="entry name" value="nitrilase_2"/>
    <property type="match status" value="1"/>
</dbReference>
<organism evidence="3 4">
    <name type="scientific">Tabrizicola soli</name>
    <dbReference type="NCBI Taxonomy" id="2185115"/>
    <lineage>
        <taxon>Bacteria</taxon>
        <taxon>Pseudomonadati</taxon>
        <taxon>Pseudomonadota</taxon>
        <taxon>Alphaproteobacteria</taxon>
        <taxon>Rhodobacterales</taxon>
        <taxon>Paracoccaceae</taxon>
        <taxon>Tabrizicola</taxon>
    </lineage>
</organism>
<dbReference type="Proteomes" id="UP001595445">
    <property type="component" value="Unassembled WGS sequence"/>
</dbReference>